<evidence type="ECO:0000313" key="2">
    <source>
        <dbReference type="Proteomes" id="UP001292094"/>
    </source>
</evidence>
<keyword evidence="2" id="KW-1185">Reference proteome</keyword>
<name>A0AAE1U3P9_9EUCA</name>
<dbReference type="Proteomes" id="UP001292094">
    <property type="component" value="Unassembled WGS sequence"/>
</dbReference>
<gene>
    <name evidence="1" type="ORF">Pmani_023035</name>
</gene>
<proteinExistence type="predicted"/>
<organism evidence="1 2">
    <name type="scientific">Petrolisthes manimaculis</name>
    <dbReference type="NCBI Taxonomy" id="1843537"/>
    <lineage>
        <taxon>Eukaryota</taxon>
        <taxon>Metazoa</taxon>
        <taxon>Ecdysozoa</taxon>
        <taxon>Arthropoda</taxon>
        <taxon>Crustacea</taxon>
        <taxon>Multicrustacea</taxon>
        <taxon>Malacostraca</taxon>
        <taxon>Eumalacostraca</taxon>
        <taxon>Eucarida</taxon>
        <taxon>Decapoda</taxon>
        <taxon>Pleocyemata</taxon>
        <taxon>Anomura</taxon>
        <taxon>Galatheoidea</taxon>
        <taxon>Porcellanidae</taxon>
        <taxon>Petrolisthes</taxon>
    </lineage>
</organism>
<accession>A0AAE1U3P9</accession>
<protein>
    <submittedName>
        <fullName evidence="1">Uncharacterized protein</fullName>
    </submittedName>
</protein>
<dbReference type="AlphaFoldDB" id="A0AAE1U3P9"/>
<sequence length="72" mass="8056">MNLDLRNAAQTFQQFMDKISTHGGIISPGLHPYLAHLLLPNLHPILFTPKSPTFLDNDLAFFHPNLTTTPTC</sequence>
<comment type="caution">
    <text evidence="1">The sequence shown here is derived from an EMBL/GenBank/DDBJ whole genome shotgun (WGS) entry which is preliminary data.</text>
</comment>
<evidence type="ECO:0000313" key="1">
    <source>
        <dbReference type="EMBL" id="KAK4305045.1"/>
    </source>
</evidence>
<dbReference type="EMBL" id="JAWZYT010002338">
    <property type="protein sequence ID" value="KAK4305045.1"/>
    <property type="molecule type" value="Genomic_DNA"/>
</dbReference>
<reference evidence="1" key="1">
    <citation type="submission" date="2023-11" db="EMBL/GenBank/DDBJ databases">
        <title>Genome assemblies of two species of porcelain crab, Petrolisthes cinctipes and Petrolisthes manimaculis (Anomura: Porcellanidae).</title>
        <authorList>
            <person name="Angst P."/>
        </authorList>
    </citation>
    <scope>NUCLEOTIDE SEQUENCE</scope>
    <source>
        <strain evidence="1">PB745_02</strain>
        <tissue evidence="1">Gill</tissue>
    </source>
</reference>